<comment type="caution">
    <text evidence="3">The sequence shown here is derived from an EMBL/GenBank/DDBJ whole genome shotgun (WGS) entry which is preliminary data.</text>
</comment>
<keyword evidence="2" id="KW-0539">Nucleus</keyword>
<evidence type="ECO:0008006" key="5">
    <source>
        <dbReference type="Google" id="ProtNLM"/>
    </source>
</evidence>
<accession>A0AAJ0G5F6</accession>
<comment type="subcellular location">
    <subcellularLocation>
        <location evidence="1">Nucleus</location>
    </subcellularLocation>
</comment>
<proteinExistence type="predicted"/>
<dbReference type="PANTHER" id="PTHR31001">
    <property type="entry name" value="UNCHARACTERIZED TRANSCRIPTIONAL REGULATORY PROTEIN"/>
    <property type="match status" value="1"/>
</dbReference>
<dbReference type="Proteomes" id="UP001271007">
    <property type="component" value="Unassembled WGS sequence"/>
</dbReference>
<name>A0AAJ0G5F6_9PEZI</name>
<reference evidence="3" key="1">
    <citation type="submission" date="2023-04" db="EMBL/GenBank/DDBJ databases">
        <title>Black Yeasts Isolated from many extreme environments.</title>
        <authorList>
            <person name="Coleine C."/>
            <person name="Stajich J.E."/>
            <person name="Selbmann L."/>
        </authorList>
    </citation>
    <scope>NUCLEOTIDE SEQUENCE</scope>
    <source>
        <strain evidence="3">CCFEE 5312</strain>
    </source>
</reference>
<dbReference type="EMBL" id="JAWDJX010000054">
    <property type="protein sequence ID" value="KAK3047941.1"/>
    <property type="molecule type" value="Genomic_DNA"/>
</dbReference>
<dbReference type="GO" id="GO:0005634">
    <property type="term" value="C:nucleus"/>
    <property type="evidence" value="ECO:0007669"/>
    <property type="project" value="UniProtKB-SubCell"/>
</dbReference>
<organism evidence="3 4">
    <name type="scientific">Extremus antarcticus</name>
    <dbReference type="NCBI Taxonomy" id="702011"/>
    <lineage>
        <taxon>Eukaryota</taxon>
        <taxon>Fungi</taxon>
        <taxon>Dikarya</taxon>
        <taxon>Ascomycota</taxon>
        <taxon>Pezizomycotina</taxon>
        <taxon>Dothideomycetes</taxon>
        <taxon>Dothideomycetidae</taxon>
        <taxon>Mycosphaerellales</taxon>
        <taxon>Extremaceae</taxon>
        <taxon>Extremus</taxon>
    </lineage>
</organism>
<protein>
    <recommendedName>
        <fullName evidence="5">Transcription factor domain-containing protein</fullName>
    </recommendedName>
</protein>
<evidence type="ECO:0000313" key="3">
    <source>
        <dbReference type="EMBL" id="KAK3047941.1"/>
    </source>
</evidence>
<evidence type="ECO:0000256" key="2">
    <source>
        <dbReference type="ARBA" id="ARBA00023242"/>
    </source>
</evidence>
<evidence type="ECO:0000256" key="1">
    <source>
        <dbReference type="ARBA" id="ARBA00004123"/>
    </source>
</evidence>
<evidence type="ECO:0000313" key="4">
    <source>
        <dbReference type="Proteomes" id="UP001271007"/>
    </source>
</evidence>
<dbReference type="InterPro" id="IPR050613">
    <property type="entry name" value="Sec_Metabolite_Reg"/>
</dbReference>
<dbReference type="PANTHER" id="PTHR31001:SF40">
    <property type="entry name" value="ZN(II)2CYS6 TRANSCRIPTION FACTOR (EUROFUNG)"/>
    <property type="match status" value="1"/>
</dbReference>
<dbReference type="AlphaFoldDB" id="A0AAJ0G5F6"/>
<sequence>MLGLHKDPSKFPGIDRIEASVRRQLWWSLASLDAQVALASGLPSIIETRYYDVAPITELSETAISSPPVQGSETIKEIGRIFVSGRFEFYRRMNDFIHLLHNDHLNENDLDKLLTIVRDNQKDCYNRREQVAMAVQNSITGGAPATGTDVFSKFAKMVICMWAAKPLAILYGPLRRHDLLERLHEKEPA</sequence>
<keyword evidence="4" id="KW-1185">Reference proteome</keyword>
<gene>
    <name evidence="3" type="ORF">LTR09_010615</name>
</gene>
<dbReference type="CDD" id="cd12148">
    <property type="entry name" value="fungal_TF_MHR"/>
    <property type="match status" value="1"/>
</dbReference>